<dbReference type="InterPro" id="IPR000719">
    <property type="entry name" value="Prot_kinase_dom"/>
</dbReference>
<keyword evidence="3" id="KW-0723">Serine/threonine-protein kinase</keyword>
<evidence type="ECO:0000256" key="15">
    <source>
        <dbReference type="ARBA" id="ARBA00023180"/>
    </source>
</evidence>
<evidence type="ECO:0000256" key="19">
    <source>
        <dbReference type="SAM" id="MobiDB-lite"/>
    </source>
</evidence>
<keyword evidence="15" id="KW-0325">Glycoprotein</keyword>
<dbReference type="GO" id="GO:0005524">
    <property type="term" value="F:ATP binding"/>
    <property type="evidence" value="ECO:0007669"/>
    <property type="project" value="UniProtKB-UniRule"/>
</dbReference>
<evidence type="ECO:0000256" key="20">
    <source>
        <dbReference type="SAM" id="SignalP"/>
    </source>
</evidence>
<accession>A0A8N4EWE3</accession>
<evidence type="ECO:0000256" key="7">
    <source>
        <dbReference type="ARBA" id="ARBA00022729"/>
    </source>
</evidence>
<keyword evidence="5" id="KW-0808">Transferase</keyword>
<evidence type="ECO:0000256" key="10">
    <source>
        <dbReference type="ARBA" id="ARBA00022840"/>
    </source>
</evidence>
<keyword evidence="9" id="KW-0418">Kinase</keyword>
<dbReference type="InterPro" id="IPR011009">
    <property type="entry name" value="Kinase-like_dom_sf"/>
</dbReference>
<evidence type="ECO:0000256" key="14">
    <source>
        <dbReference type="ARBA" id="ARBA00023170"/>
    </source>
</evidence>
<keyword evidence="4" id="KW-0245">EGF-like domain</keyword>
<feature type="signal peptide" evidence="20">
    <location>
        <begin position="1"/>
        <end position="20"/>
    </location>
</feature>
<keyword evidence="12" id="KW-0472">Membrane</keyword>
<comment type="catalytic activity">
    <reaction evidence="16">
        <text>L-threonyl-[protein] + ATP = O-phospho-L-threonyl-[protein] + ADP + H(+)</text>
        <dbReference type="Rhea" id="RHEA:46608"/>
        <dbReference type="Rhea" id="RHEA-COMP:11060"/>
        <dbReference type="Rhea" id="RHEA-COMP:11605"/>
        <dbReference type="ChEBI" id="CHEBI:15378"/>
        <dbReference type="ChEBI" id="CHEBI:30013"/>
        <dbReference type="ChEBI" id="CHEBI:30616"/>
        <dbReference type="ChEBI" id="CHEBI:61977"/>
        <dbReference type="ChEBI" id="CHEBI:456216"/>
        <dbReference type="EC" id="2.7.11.1"/>
    </reaction>
</comment>
<feature type="binding site" evidence="18">
    <location>
        <position position="345"/>
    </location>
    <ligand>
        <name>ATP</name>
        <dbReference type="ChEBI" id="CHEBI:30616"/>
    </ligand>
</feature>
<comment type="subcellular location">
    <subcellularLocation>
        <location evidence="1">Membrane</location>
        <topology evidence="1">Single-pass type I membrane protein</topology>
    </subcellularLocation>
</comment>
<dbReference type="PROSITE" id="PS00107">
    <property type="entry name" value="PROTEIN_KINASE_ATP"/>
    <property type="match status" value="1"/>
</dbReference>
<dbReference type="PROSITE" id="PS50011">
    <property type="entry name" value="PROTEIN_KINASE_DOM"/>
    <property type="match status" value="1"/>
</dbReference>
<evidence type="ECO:0000256" key="8">
    <source>
        <dbReference type="ARBA" id="ARBA00022741"/>
    </source>
</evidence>
<feature type="domain" description="Protein kinase" evidence="21">
    <location>
        <begin position="317"/>
        <end position="593"/>
    </location>
</feature>
<evidence type="ECO:0000256" key="11">
    <source>
        <dbReference type="ARBA" id="ARBA00022989"/>
    </source>
</evidence>
<organism evidence="22 23">
    <name type="scientific">Elaeis guineensis var. tenera</name>
    <name type="common">Oil palm</name>
    <dbReference type="NCBI Taxonomy" id="51953"/>
    <lineage>
        <taxon>Eukaryota</taxon>
        <taxon>Viridiplantae</taxon>
        <taxon>Streptophyta</taxon>
        <taxon>Embryophyta</taxon>
        <taxon>Tracheophyta</taxon>
        <taxon>Spermatophyta</taxon>
        <taxon>Magnoliopsida</taxon>
        <taxon>Liliopsida</taxon>
        <taxon>Arecaceae</taxon>
        <taxon>Arecoideae</taxon>
        <taxon>Cocoseae</taxon>
        <taxon>Elaeidinae</taxon>
        <taxon>Elaeis</taxon>
    </lineage>
</organism>
<evidence type="ECO:0000259" key="21">
    <source>
        <dbReference type="PROSITE" id="PS50011"/>
    </source>
</evidence>
<feature type="chain" id="PRO_5035439789" description="non-specific serine/threonine protein kinase" evidence="20">
    <location>
        <begin position="21"/>
        <end position="648"/>
    </location>
</feature>
<evidence type="ECO:0000256" key="9">
    <source>
        <dbReference type="ARBA" id="ARBA00022777"/>
    </source>
</evidence>
<dbReference type="Pfam" id="PF14380">
    <property type="entry name" value="WAK_assoc"/>
    <property type="match status" value="1"/>
</dbReference>
<feature type="region of interest" description="Disordered" evidence="19">
    <location>
        <begin position="608"/>
        <end position="648"/>
    </location>
</feature>
<dbReference type="Pfam" id="PF13947">
    <property type="entry name" value="GUB_WAK_bind"/>
    <property type="match status" value="1"/>
</dbReference>
<dbReference type="FunFam" id="1.10.510.10:FF:000590">
    <property type="entry name" value="PR5-like receptor kinase"/>
    <property type="match status" value="1"/>
</dbReference>
<dbReference type="Pfam" id="PF00069">
    <property type="entry name" value="Pkinase"/>
    <property type="match status" value="1"/>
</dbReference>
<evidence type="ECO:0000256" key="18">
    <source>
        <dbReference type="PROSITE-ProRule" id="PRU10141"/>
    </source>
</evidence>
<dbReference type="EC" id="2.7.11.1" evidence="2"/>
<dbReference type="PANTHER" id="PTHR27009">
    <property type="entry name" value="RUST RESISTANCE KINASE LR10-RELATED"/>
    <property type="match status" value="1"/>
</dbReference>
<gene>
    <name evidence="23" type="primary">LOC105060802</name>
</gene>
<evidence type="ECO:0000256" key="12">
    <source>
        <dbReference type="ARBA" id="ARBA00023136"/>
    </source>
</evidence>
<keyword evidence="13" id="KW-1015">Disulfide bond</keyword>
<keyword evidence="11" id="KW-1133">Transmembrane helix</keyword>
<evidence type="ECO:0000313" key="22">
    <source>
        <dbReference type="Proteomes" id="UP000504607"/>
    </source>
</evidence>
<evidence type="ECO:0000256" key="5">
    <source>
        <dbReference type="ARBA" id="ARBA00022679"/>
    </source>
</evidence>
<keyword evidence="22" id="KW-1185">Reference proteome</keyword>
<keyword evidence="8 18" id="KW-0547">Nucleotide-binding</keyword>
<evidence type="ECO:0000256" key="16">
    <source>
        <dbReference type="ARBA" id="ARBA00047899"/>
    </source>
</evidence>
<protein>
    <recommendedName>
        <fullName evidence="2">non-specific serine/threonine protein kinase</fullName>
        <ecNumber evidence="2">2.7.11.1</ecNumber>
    </recommendedName>
</protein>
<dbReference type="Proteomes" id="UP000504607">
    <property type="component" value="Unplaced"/>
</dbReference>
<reference evidence="23" key="1">
    <citation type="submission" date="2025-08" db="UniProtKB">
        <authorList>
            <consortium name="RefSeq"/>
        </authorList>
    </citation>
    <scope>IDENTIFICATION</scope>
</reference>
<evidence type="ECO:0000256" key="17">
    <source>
        <dbReference type="ARBA" id="ARBA00048679"/>
    </source>
</evidence>
<evidence type="ECO:0000256" key="13">
    <source>
        <dbReference type="ARBA" id="ARBA00023157"/>
    </source>
</evidence>
<keyword evidence="10 18" id="KW-0067">ATP-binding</keyword>
<evidence type="ECO:0000256" key="3">
    <source>
        <dbReference type="ARBA" id="ARBA00022527"/>
    </source>
</evidence>
<keyword evidence="7 20" id="KW-0732">Signal</keyword>
<evidence type="ECO:0000313" key="23">
    <source>
        <dbReference type="RefSeq" id="XP_029116449.1"/>
    </source>
</evidence>
<evidence type="ECO:0000256" key="1">
    <source>
        <dbReference type="ARBA" id="ARBA00004479"/>
    </source>
</evidence>
<dbReference type="InterPro" id="IPR017441">
    <property type="entry name" value="Protein_kinase_ATP_BS"/>
</dbReference>
<dbReference type="PROSITE" id="PS00108">
    <property type="entry name" value="PROTEIN_KINASE_ST"/>
    <property type="match status" value="1"/>
</dbReference>
<dbReference type="InterPro" id="IPR008271">
    <property type="entry name" value="Ser/Thr_kinase_AS"/>
</dbReference>
<evidence type="ECO:0000256" key="6">
    <source>
        <dbReference type="ARBA" id="ARBA00022692"/>
    </source>
</evidence>
<dbReference type="Gene3D" id="1.10.510.10">
    <property type="entry name" value="Transferase(Phosphotransferase) domain 1"/>
    <property type="match status" value="1"/>
</dbReference>
<evidence type="ECO:0000256" key="4">
    <source>
        <dbReference type="ARBA" id="ARBA00022536"/>
    </source>
</evidence>
<dbReference type="GO" id="GO:0030247">
    <property type="term" value="F:polysaccharide binding"/>
    <property type="evidence" value="ECO:0007669"/>
    <property type="project" value="InterPro"/>
</dbReference>
<feature type="compositionally biased region" description="Polar residues" evidence="19">
    <location>
        <begin position="615"/>
        <end position="624"/>
    </location>
</feature>
<dbReference type="Gene3D" id="3.30.200.20">
    <property type="entry name" value="Phosphorylase Kinase, domain 1"/>
    <property type="match status" value="1"/>
</dbReference>
<dbReference type="SUPFAM" id="SSF56112">
    <property type="entry name" value="Protein kinase-like (PK-like)"/>
    <property type="match status" value="1"/>
</dbReference>
<dbReference type="SMART" id="SM00220">
    <property type="entry name" value="S_TKc"/>
    <property type="match status" value="1"/>
</dbReference>
<name>A0A8N4EWE3_ELAGV</name>
<keyword evidence="14" id="KW-0675">Receptor</keyword>
<comment type="catalytic activity">
    <reaction evidence="17">
        <text>L-seryl-[protein] + ATP = O-phospho-L-seryl-[protein] + ADP + H(+)</text>
        <dbReference type="Rhea" id="RHEA:17989"/>
        <dbReference type="Rhea" id="RHEA-COMP:9863"/>
        <dbReference type="Rhea" id="RHEA-COMP:11604"/>
        <dbReference type="ChEBI" id="CHEBI:15378"/>
        <dbReference type="ChEBI" id="CHEBI:29999"/>
        <dbReference type="ChEBI" id="CHEBI:30616"/>
        <dbReference type="ChEBI" id="CHEBI:83421"/>
        <dbReference type="ChEBI" id="CHEBI:456216"/>
        <dbReference type="EC" id="2.7.11.1"/>
    </reaction>
</comment>
<dbReference type="InterPro" id="IPR025287">
    <property type="entry name" value="WAK_GUB"/>
</dbReference>
<proteinExistence type="predicted"/>
<dbReference type="FunFam" id="3.30.200.20:FF:000059">
    <property type="entry name" value="S-receptor-like serine/threonine-protein kinase"/>
    <property type="match status" value="1"/>
</dbReference>
<dbReference type="GO" id="GO:0016020">
    <property type="term" value="C:membrane"/>
    <property type="evidence" value="ECO:0007669"/>
    <property type="project" value="UniProtKB-SubCell"/>
</dbReference>
<sequence length="648" mass="72885">MSSVLFHLLLLLQIFRSCNAITQENPYKLSPFCQSFDCGNGLNISYPFWLRNDTKSEHCGHEGFQLSCENGIPVLTLSIDTTYYILHIDYVNKILTIVGTDVYHVTACPVPRQNFTFWPWTSAPPFYLTPNDISVTILLNCSAATYLGEQWGCPEKIYGQRPSYVFPEGEVPMQSDCGENVVVPVQQPLLKASNLTDVDQVLRRGFEVAWNSTMDGECRWCELSGGFCGRRNINSSYGISNQFVCYCSNGRAQLVDCYVATLILGSSVLALLIFMICQCRQSWKKSKSTQKVENFLKNCEPLSLKRYRYADIKRMTKCFKFQLGQGGYGCVYKGWLDDGRKVAVKVLTDSKGNGEEFINEVASIGRTYHVNIVTLLGFCSEGSKRALVYEFMPNGSLERFIYIDEPRTTRLEWERLYNISLGIARGLEYLHLGCTTKILHFDIKPHNILLDKDFCPKISDFGLAKLCPARDCSISLHGTRGTVGYIAPEVFCRNFGGISSKSDVYSYGMMVLEMVGGRKNLEVKAENTSEIYFPHWIYKHSNLDHFLKLCRIADDVEEELARKMILVGLWCIQTLPSNRPSMSRVVNMLEGSIGDVQMPPKPCLSSPLRSCHGSPLTSSPGDSSNEIDEQYPSACHGSRTTCPGFLLS</sequence>
<dbReference type="GO" id="GO:0004674">
    <property type="term" value="F:protein serine/threonine kinase activity"/>
    <property type="evidence" value="ECO:0007669"/>
    <property type="project" value="UniProtKB-KW"/>
</dbReference>
<dbReference type="InterPro" id="IPR032872">
    <property type="entry name" value="WAK_assoc_C"/>
</dbReference>
<dbReference type="AlphaFoldDB" id="A0A8N4EWE3"/>
<evidence type="ECO:0000256" key="2">
    <source>
        <dbReference type="ARBA" id="ARBA00012513"/>
    </source>
</evidence>
<dbReference type="RefSeq" id="XP_029116449.1">
    <property type="nucleotide sequence ID" value="XM_029260616.1"/>
</dbReference>
<dbReference type="OrthoDB" id="4062651at2759"/>
<dbReference type="InterPro" id="IPR045874">
    <property type="entry name" value="LRK10/LRL21-25-like"/>
</dbReference>
<keyword evidence="6" id="KW-0812">Transmembrane</keyword>